<dbReference type="SUPFAM" id="SSF46785">
    <property type="entry name" value="Winged helix' DNA-binding domain"/>
    <property type="match status" value="1"/>
</dbReference>
<proteinExistence type="predicted"/>
<name>A0A8J6PYM2_9HYPH</name>
<feature type="domain" description="Plasmid replication protein C N-terminal" evidence="1">
    <location>
        <begin position="11"/>
        <end position="180"/>
    </location>
</feature>
<dbReference type="AlphaFoldDB" id="A0A8J6PYM2"/>
<dbReference type="InterPro" id="IPR021760">
    <property type="entry name" value="RepC_C"/>
</dbReference>
<evidence type="ECO:0000313" key="4">
    <source>
        <dbReference type="Proteomes" id="UP000643405"/>
    </source>
</evidence>
<dbReference type="Gene3D" id="1.10.10.10">
    <property type="entry name" value="Winged helix-like DNA-binding domain superfamily/Winged helix DNA-binding domain"/>
    <property type="match status" value="1"/>
</dbReference>
<protein>
    <submittedName>
        <fullName evidence="3">Plasmid replication protein RepCa2</fullName>
    </submittedName>
</protein>
<dbReference type="EMBL" id="JACVVX010000008">
    <property type="protein sequence ID" value="MBD0416918.1"/>
    <property type="molecule type" value="Genomic_DNA"/>
</dbReference>
<dbReference type="InterPro" id="IPR005090">
    <property type="entry name" value="RepC_N"/>
</dbReference>
<gene>
    <name evidence="3" type="ORF">ICI42_19900</name>
</gene>
<dbReference type="Proteomes" id="UP000643405">
    <property type="component" value="Unassembled WGS sequence"/>
</dbReference>
<reference evidence="3" key="1">
    <citation type="submission" date="2020-09" db="EMBL/GenBank/DDBJ databases">
        <title>Genome seq and assembly of Tianweitania sp.</title>
        <authorList>
            <person name="Chhetri G."/>
        </authorList>
    </citation>
    <scope>NUCLEOTIDE SEQUENCE</scope>
    <source>
        <strain evidence="3">Rool2</strain>
    </source>
</reference>
<comment type="caution">
    <text evidence="3">The sequence shown here is derived from an EMBL/GenBank/DDBJ whole genome shotgun (WGS) entry which is preliminary data.</text>
</comment>
<dbReference type="NCBIfam" id="NF040974">
    <property type="entry name" value="RepABC_RepC"/>
    <property type="match status" value="1"/>
</dbReference>
<dbReference type="Pfam" id="PF03428">
    <property type="entry name" value="RP-C"/>
    <property type="match status" value="1"/>
</dbReference>
<keyword evidence="4" id="KW-1185">Reference proteome</keyword>
<dbReference type="InterPro" id="IPR047611">
    <property type="entry name" value="RepABC_RepC"/>
</dbReference>
<dbReference type="Pfam" id="PF11800">
    <property type="entry name" value="RP-C_C"/>
    <property type="match status" value="1"/>
</dbReference>
<feature type="domain" description="Plasmid replication protein C C-terminal" evidence="2">
    <location>
        <begin position="295"/>
        <end position="396"/>
    </location>
</feature>
<evidence type="ECO:0000259" key="2">
    <source>
        <dbReference type="Pfam" id="PF11800"/>
    </source>
</evidence>
<dbReference type="InterPro" id="IPR036390">
    <property type="entry name" value="WH_DNA-bd_sf"/>
</dbReference>
<evidence type="ECO:0000259" key="1">
    <source>
        <dbReference type="Pfam" id="PF03428"/>
    </source>
</evidence>
<evidence type="ECO:0000313" key="3">
    <source>
        <dbReference type="EMBL" id="MBD0416918.1"/>
    </source>
</evidence>
<organism evidence="3 4">
    <name type="scientific">Oryzicola mucosus</name>
    <dbReference type="NCBI Taxonomy" id="2767425"/>
    <lineage>
        <taxon>Bacteria</taxon>
        <taxon>Pseudomonadati</taxon>
        <taxon>Pseudomonadota</taxon>
        <taxon>Alphaproteobacteria</taxon>
        <taxon>Hyphomicrobiales</taxon>
        <taxon>Phyllobacteriaceae</taxon>
        <taxon>Oryzicola</taxon>
    </lineage>
</organism>
<accession>A0A8J6PYM2</accession>
<dbReference type="InterPro" id="IPR036388">
    <property type="entry name" value="WH-like_DNA-bd_sf"/>
</dbReference>
<sequence length="417" mass="45081">MAQKMTIASFRRVTPGILASARLAMANNLPDTSKAEVAVLLKKAAPILGIDGTTYHIMDILLGLSQAEDWKGRRRPIVAISNAKLAEYTMRSERTVTRCIKRLVEAGILAYRDSPTGRRFVYRSDDGVIDKGYGLDFTPARARVDELKAAVDIYRREVNANMAASRDVSRLSRAILDVCESIGEEAAAIRAELHAAINASMHPAQKAVLLTDIYERAIEEPNEAERHELSGEGDIDVRPNIITTQEINKNSNGAALQTASEKSCEPNVDANPSHVADISRSTSATTNVLHGVTTTLVKAACGETQQFIGVEFNGNAAISGSAGTMRRMIGVTDGAWDQAVGTLGHFGSAVILATVLEKTLRDPEQISRPDGYFRAMTERAREGGLRLHRTLYGLAKGKFVSGREPIDPNADGAGRVL</sequence>